<dbReference type="Gene3D" id="1.25.40.120">
    <property type="entry name" value="Protein prenylyltransferase"/>
    <property type="match status" value="1"/>
</dbReference>
<evidence type="ECO:0000256" key="4">
    <source>
        <dbReference type="ARBA" id="ARBA00022737"/>
    </source>
</evidence>
<organism evidence="7 8">
    <name type="scientific">Hexamita inflata</name>
    <dbReference type="NCBI Taxonomy" id="28002"/>
    <lineage>
        <taxon>Eukaryota</taxon>
        <taxon>Metamonada</taxon>
        <taxon>Diplomonadida</taxon>
        <taxon>Hexamitidae</taxon>
        <taxon>Hexamitinae</taxon>
        <taxon>Hexamita</taxon>
    </lineage>
</organism>
<evidence type="ECO:0000256" key="3">
    <source>
        <dbReference type="ARBA" id="ARBA00022679"/>
    </source>
</evidence>
<keyword evidence="3 6" id="KW-0808">Transferase</keyword>
<evidence type="ECO:0000256" key="5">
    <source>
        <dbReference type="ARBA" id="ARBA00047658"/>
    </source>
</evidence>
<dbReference type="SUPFAM" id="SSF48439">
    <property type="entry name" value="Protein prenylyltransferase"/>
    <property type="match status" value="1"/>
</dbReference>
<sequence length="288" mass="34245">MHGVKKREQNAQELQLQKQQAEKYLGLNSILLASYRAGDFALSNLEQLNQAQLLAPLDNTLWNYRVKIIQQNITVDLLNQELRFVLKALSINPKIYTVWEYRKFLVKSLHSLGSDPLQNELLFMEKILKNDRRNFHCWNYRRYLAHLLFNRKTLPNDLENTKHLIQEDFSNYSAFYHRYLCLQEDGTEQQKEEEMKFVKECLYISPNDESLWTYFALLCKEADIEFVRELIDSLDEYDHRPLIYFAKICLDLKLKHHFGEARVYLGLVSGVLQQGVVEELFLQINQFE</sequence>
<accession>A0ABP1GLV0</accession>
<evidence type="ECO:0000313" key="8">
    <source>
        <dbReference type="Proteomes" id="UP001642409"/>
    </source>
</evidence>
<comment type="function">
    <text evidence="6">Catalyzes the transfer of a geranyl-geranyl moiety from geranyl-geranyl pyrophosphate to cysteines occuring in specific C-terminal amino acid sequences.</text>
</comment>
<dbReference type="PROSITE" id="PS51147">
    <property type="entry name" value="PFTA"/>
    <property type="match status" value="3"/>
</dbReference>
<proteinExistence type="inferred from homology"/>
<evidence type="ECO:0000256" key="2">
    <source>
        <dbReference type="ARBA" id="ARBA00022602"/>
    </source>
</evidence>
<comment type="caution">
    <text evidence="7">The sequence shown here is derived from an EMBL/GenBank/DDBJ whole genome shotgun (WGS) entry which is preliminary data.</text>
</comment>
<protein>
    <recommendedName>
        <fullName evidence="6">Geranylgeranyl transferase type-2 subunit alpha</fullName>
        <ecNumber evidence="6">2.5.1.60</ecNumber>
    </recommendedName>
    <alternativeName>
        <fullName evidence="6">Geranylgeranyl transferase type II subunit alpha</fullName>
    </alternativeName>
</protein>
<dbReference type="EMBL" id="CAXDID020000002">
    <property type="protein sequence ID" value="CAL5971510.1"/>
    <property type="molecule type" value="Genomic_DNA"/>
</dbReference>
<keyword evidence="4" id="KW-0677">Repeat</keyword>
<evidence type="ECO:0000256" key="6">
    <source>
        <dbReference type="RuleBase" id="RU367120"/>
    </source>
</evidence>
<keyword evidence="8" id="KW-1185">Reference proteome</keyword>
<dbReference type="EC" id="2.5.1.60" evidence="6"/>
<dbReference type="InterPro" id="IPR002088">
    <property type="entry name" value="Prenyl_trans_a"/>
</dbReference>
<dbReference type="PANTHER" id="PTHR11129:SF2">
    <property type="entry name" value="GERANYLGERANYL TRANSFERASE TYPE-2 SUBUNIT ALPHA"/>
    <property type="match status" value="1"/>
</dbReference>
<reference evidence="7 8" key="1">
    <citation type="submission" date="2024-07" db="EMBL/GenBank/DDBJ databases">
        <authorList>
            <person name="Akdeniz Z."/>
        </authorList>
    </citation>
    <scope>NUCLEOTIDE SEQUENCE [LARGE SCALE GENOMIC DNA]</scope>
</reference>
<evidence type="ECO:0000313" key="7">
    <source>
        <dbReference type="EMBL" id="CAL5971510.1"/>
    </source>
</evidence>
<dbReference type="PANTHER" id="PTHR11129">
    <property type="entry name" value="PROTEIN FARNESYLTRANSFERASE ALPHA SUBUNIT/RAB GERANYLGERANYL TRANSFERASE ALPHA SUBUNIT"/>
    <property type="match status" value="1"/>
</dbReference>
<dbReference type="Pfam" id="PF01239">
    <property type="entry name" value="PPTA"/>
    <property type="match status" value="4"/>
</dbReference>
<dbReference type="Proteomes" id="UP001642409">
    <property type="component" value="Unassembled WGS sequence"/>
</dbReference>
<evidence type="ECO:0000256" key="1">
    <source>
        <dbReference type="ARBA" id="ARBA00006734"/>
    </source>
</evidence>
<comment type="similarity">
    <text evidence="1 6">Belongs to the protein prenyltransferase subunit alpha family.</text>
</comment>
<keyword evidence="2 6" id="KW-0637">Prenyltransferase</keyword>
<gene>
    <name evidence="7" type="ORF">HINF_LOCUS1450</name>
</gene>
<comment type="catalytic activity">
    <reaction evidence="5 6">
        <text>geranylgeranyl diphosphate + L-cysteinyl-[protein] = S-geranylgeranyl-L-cysteinyl-[protein] + diphosphate</text>
        <dbReference type="Rhea" id="RHEA:21240"/>
        <dbReference type="Rhea" id="RHEA-COMP:10131"/>
        <dbReference type="Rhea" id="RHEA-COMP:11537"/>
        <dbReference type="ChEBI" id="CHEBI:29950"/>
        <dbReference type="ChEBI" id="CHEBI:33019"/>
        <dbReference type="ChEBI" id="CHEBI:57533"/>
        <dbReference type="ChEBI" id="CHEBI:86021"/>
        <dbReference type="EC" id="2.5.1.60"/>
    </reaction>
</comment>
<name>A0ABP1GLV0_9EUKA</name>